<feature type="region of interest" description="Disordered" evidence="1">
    <location>
        <begin position="188"/>
        <end position="208"/>
    </location>
</feature>
<dbReference type="AlphaFoldDB" id="A0A8K0L6H0"/>
<organism evidence="3 4">
    <name type="scientific">Elsinoe batatas</name>
    <dbReference type="NCBI Taxonomy" id="2601811"/>
    <lineage>
        <taxon>Eukaryota</taxon>
        <taxon>Fungi</taxon>
        <taxon>Dikarya</taxon>
        <taxon>Ascomycota</taxon>
        <taxon>Pezizomycotina</taxon>
        <taxon>Dothideomycetes</taxon>
        <taxon>Dothideomycetidae</taxon>
        <taxon>Myriangiales</taxon>
        <taxon>Elsinoaceae</taxon>
        <taxon>Elsinoe</taxon>
    </lineage>
</organism>
<feature type="transmembrane region" description="Helical" evidence="2">
    <location>
        <begin position="66"/>
        <end position="87"/>
    </location>
</feature>
<protein>
    <submittedName>
        <fullName evidence="3">Uncharacterized protein</fullName>
    </submittedName>
</protein>
<feature type="transmembrane region" description="Helical" evidence="2">
    <location>
        <begin position="99"/>
        <end position="119"/>
    </location>
</feature>
<keyword evidence="2" id="KW-1133">Transmembrane helix</keyword>
<keyword evidence="2" id="KW-0472">Membrane</keyword>
<feature type="region of interest" description="Disordered" evidence="1">
    <location>
        <begin position="229"/>
        <end position="270"/>
    </location>
</feature>
<feature type="compositionally biased region" description="Polar residues" evidence="1">
    <location>
        <begin position="332"/>
        <end position="378"/>
    </location>
</feature>
<feature type="compositionally biased region" description="Pro residues" evidence="1">
    <location>
        <begin position="191"/>
        <end position="203"/>
    </location>
</feature>
<name>A0A8K0L6H0_9PEZI</name>
<keyword evidence="2" id="KW-0812">Transmembrane</keyword>
<accession>A0A8K0L6H0</accession>
<evidence type="ECO:0000313" key="3">
    <source>
        <dbReference type="EMBL" id="KAG8630821.1"/>
    </source>
</evidence>
<evidence type="ECO:0000256" key="2">
    <source>
        <dbReference type="SAM" id="Phobius"/>
    </source>
</evidence>
<gene>
    <name evidence="3" type="ORF">KVT40_002440</name>
</gene>
<proteinExistence type="predicted"/>
<feature type="transmembrane region" description="Helical" evidence="2">
    <location>
        <begin position="125"/>
        <end position="150"/>
    </location>
</feature>
<comment type="caution">
    <text evidence="3">The sequence shown here is derived from an EMBL/GenBank/DDBJ whole genome shotgun (WGS) entry which is preliminary data.</text>
</comment>
<feature type="region of interest" description="Disordered" evidence="1">
    <location>
        <begin position="332"/>
        <end position="379"/>
    </location>
</feature>
<evidence type="ECO:0000313" key="4">
    <source>
        <dbReference type="Proteomes" id="UP000809789"/>
    </source>
</evidence>
<feature type="region of interest" description="Disordered" evidence="1">
    <location>
        <begin position="424"/>
        <end position="452"/>
    </location>
</feature>
<keyword evidence="4" id="KW-1185">Reference proteome</keyword>
<dbReference type="EMBL" id="JAESVG020000002">
    <property type="protein sequence ID" value="KAG8630821.1"/>
    <property type="molecule type" value="Genomic_DNA"/>
</dbReference>
<reference evidence="3" key="1">
    <citation type="submission" date="2021-07" db="EMBL/GenBank/DDBJ databases">
        <title>Elsinoe batatas strain:CRI-CJ2 Genome sequencing and assembly.</title>
        <authorList>
            <person name="Huang L."/>
        </authorList>
    </citation>
    <scope>NUCLEOTIDE SEQUENCE</scope>
    <source>
        <strain evidence="3">CRI-CJ2</strain>
    </source>
</reference>
<sequence>MKDRMPQMLRRVQRYTSLDGITAEKDTVAWYWRVIAGIASWLLVGGFLMLPATFDTSDDFKFSKTVITILSITFAAAGVCLTAVLLLVVRNWQFQADAILFPAFSACLVGLLTTLYSFLVHRRYTWNLAGILTTAFSAGLTIAYGVLLFITQRRVAACKGLAKPQHIPLRSHTSYEDARTIYEPSIQSTVPPMPQSPPAPTEPLPHNRTREQSFYNNYLSNMYPMLRTDSQAVPRTPGPPTAGPQTPNTPWDAQSVVSERPPAPPINRPPVEASMLTQEELTRQQMLMLLLNRPEPERPVDPAGHPLQPETSYRIDWNGGEIQTPIVGPGETLNTPHRQIPSTPIVSPPSATSRSGGIDQITPSRPQHTHTRSTSSQKALEALTGGRVHIPPGVPPPSYEQHWDGVMRTAADIPQDRLHPAFRESRFMRTGGAREERRREIERGNTPAHEQE</sequence>
<feature type="transmembrane region" description="Helical" evidence="2">
    <location>
        <begin position="30"/>
        <end position="54"/>
    </location>
</feature>
<evidence type="ECO:0000256" key="1">
    <source>
        <dbReference type="SAM" id="MobiDB-lite"/>
    </source>
</evidence>
<dbReference type="OrthoDB" id="3254104at2759"/>
<dbReference type="Proteomes" id="UP000809789">
    <property type="component" value="Unassembled WGS sequence"/>
</dbReference>